<dbReference type="Gene3D" id="3.40.50.720">
    <property type="entry name" value="NAD(P)-binding Rossmann-like Domain"/>
    <property type="match status" value="1"/>
</dbReference>
<evidence type="ECO:0000313" key="4">
    <source>
        <dbReference type="Proteomes" id="UP001218629"/>
    </source>
</evidence>
<feature type="compositionally biased region" description="Polar residues" evidence="1">
    <location>
        <begin position="1"/>
        <end position="11"/>
    </location>
</feature>
<dbReference type="Pfam" id="PF13460">
    <property type="entry name" value="NAD_binding_10"/>
    <property type="match status" value="1"/>
</dbReference>
<organism evidence="3 4">
    <name type="scientific">Streptomyces yunnanensis</name>
    <dbReference type="NCBI Taxonomy" id="156453"/>
    <lineage>
        <taxon>Bacteria</taxon>
        <taxon>Bacillati</taxon>
        <taxon>Actinomycetota</taxon>
        <taxon>Actinomycetes</taxon>
        <taxon>Kitasatosporales</taxon>
        <taxon>Streptomycetaceae</taxon>
        <taxon>Streptomyces</taxon>
    </lineage>
</organism>
<dbReference type="PANTHER" id="PTHR43162:SF1">
    <property type="entry name" value="PRESTALK A DIFFERENTIATION PROTEIN A"/>
    <property type="match status" value="1"/>
</dbReference>
<accession>A0ABY8A0R0</accession>
<proteinExistence type="predicted"/>
<evidence type="ECO:0000256" key="1">
    <source>
        <dbReference type="SAM" id="MobiDB-lite"/>
    </source>
</evidence>
<gene>
    <name evidence="3" type="ORF">MOV08_03885</name>
</gene>
<dbReference type="InterPro" id="IPR036291">
    <property type="entry name" value="NAD(P)-bd_dom_sf"/>
</dbReference>
<dbReference type="SUPFAM" id="SSF51735">
    <property type="entry name" value="NAD(P)-binding Rossmann-fold domains"/>
    <property type="match status" value="1"/>
</dbReference>
<name>A0ABY8A0R0_9ACTN</name>
<dbReference type="Proteomes" id="UP001218629">
    <property type="component" value="Chromosome"/>
</dbReference>
<keyword evidence="4" id="KW-1185">Reference proteome</keyword>
<evidence type="ECO:0000259" key="2">
    <source>
        <dbReference type="Pfam" id="PF13460"/>
    </source>
</evidence>
<sequence>MTTPRHTSPTTGPVLVTGATGTTGSRLVARLTRAGHPTRAAGRHPVPVAGAEPVAFDWTDPGTHDAALDGASAVYLVPPPGATDPAAVMLPFLDRARRAGVRRAVLLSSSLIPAGGPATGTVHQALPGLVPEWAVLRPSWFMQNFTGHHPHADAVRTDGLLTTATGRGRVAFIDADDIAAVAAHALTDPVPHNTDWVLTGPAALSYDAVAAILTEVTGRPVRHRAVSEAELRTRLARHLPADFAAILADLDRRIADGAEDRVTDAVTRVTGRPPRSFATYCRANIQSLSSL</sequence>
<feature type="region of interest" description="Disordered" evidence="1">
    <location>
        <begin position="1"/>
        <end position="20"/>
    </location>
</feature>
<dbReference type="InterPro" id="IPR051604">
    <property type="entry name" value="Ergot_Alk_Oxidoreductase"/>
</dbReference>
<reference evidence="3 4" key="1">
    <citation type="submission" date="2022-03" db="EMBL/GenBank/DDBJ databases">
        <title>Streptomyces yunnanensis P86,complete genome.</title>
        <authorList>
            <person name="Chen S."/>
            <person name="Zhang Q."/>
        </authorList>
    </citation>
    <scope>NUCLEOTIDE SEQUENCE [LARGE SCALE GENOMIC DNA]</scope>
    <source>
        <strain evidence="3 4">P86</strain>
    </source>
</reference>
<dbReference type="EMBL" id="CP095749">
    <property type="protein sequence ID" value="WEB38529.1"/>
    <property type="molecule type" value="Genomic_DNA"/>
</dbReference>
<dbReference type="PANTHER" id="PTHR43162">
    <property type="match status" value="1"/>
</dbReference>
<dbReference type="InterPro" id="IPR016040">
    <property type="entry name" value="NAD(P)-bd_dom"/>
</dbReference>
<dbReference type="RefSeq" id="WP_275306248.1">
    <property type="nucleotide sequence ID" value="NZ_CP095749.1"/>
</dbReference>
<protein>
    <submittedName>
        <fullName evidence="3">NAD(P)H-binding protein</fullName>
    </submittedName>
</protein>
<feature type="domain" description="NAD(P)-binding" evidence="2">
    <location>
        <begin position="18"/>
        <end position="113"/>
    </location>
</feature>
<evidence type="ECO:0000313" key="3">
    <source>
        <dbReference type="EMBL" id="WEB38529.1"/>
    </source>
</evidence>
<dbReference type="Gene3D" id="3.90.25.10">
    <property type="entry name" value="UDP-galactose 4-epimerase, domain 1"/>
    <property type="match status" value="1"/>
</dbReference>